<dbReference type="GO" id="GO:0140662">
    <property type="term" value="F:ATP-dependent protein folding chaperone"/>
    <property type="evidence" value="ECO:0007669"/>
    <property type="project" value="InterPro"/>
</dbReference>
<dbReference type="Gene3D" id="3.30.420.40">
    <property type="match status" value="2"/>
</dbReference>
<keyword evidence="6" id="KW-1185">Reference proteome</keyword>
<evidence type="ECO:0000256" key="1">
    <source>
        <dbReference type="ARBA" id="ARBA00022741"/>
    </source>
</evidence>
<proteinExistence type="inferred from homology"/>
<feature type="region of interest" description="Disordered" evidence="4">
    <location>
        <begin position="509"/>
        <end position="542"/>
    </location>
</feature>
<evidence type="ECO:0000313" key="5">
    <source>
        <dbReference type="EMBL" id="OAA65094.1"/>
    </source>
</evidence>
<evidence type="ECO:0000313" key="6">
    <source>
        <dbReference type="Proteomes" id="UP000076881"/>
    </source>
</evidence>
<protein>
    <submittedName>
        <fullName evidence="5">Heat shock protein 70</fullName>
    </submittedName>
</protein>
<reference evidence="5 6" key="1">
    <citation type="journal article" date="2016" name="Genome Biol. Evol.">
        <title>Divergent and convergent evolution of fungal pathogenicity.</title>
        <authorList>
            <person name="Shang Y."/>
            <person name="Xiao G."/>
            <person name="Zheng P."/>
            <person name="Cen K."/>
            <person name="Zhan S."/>
            <person name="Wang C."/>
        </authorList>
    </citation>
    <scope>NUCLEOTIDE SEQUENCE [LARGE SCALE GENOMIC DNA]</scope>
    <source>
        <strain evidence="5 6">RCEF 1005</strain>
    </source>
</reference>
<comment type="caution">
    <text evidence="5">The sequence shown here is derived from an EMBL/GenBank/DDBJ whole genome shotgun (WGS) entry which is preliminary data.</text>
</comment>
<dbReference type="Gene3D" id="2.60.34.10">
    <property type="entry name" value="Substrate Binding Domain Of DNAk, Chain A, domain 1"/>
    <property type="match status" value="1"/>
</dbReference>
<dbReference type="Gene3D" id="3.90.640.10">
    <property type="entry name" value="Actin, Chain A, domain 4"/>
    <property type="match status" value="1"/>
</dbReference>
<dbReference type="AlphaFoldDB" id="A0A167XKP2"/>
<dbReference type="Proteomes" id="UP000076881">
    <property type="component" value="Unassembled WGS sequence"/>
</dbReference>
<keyword evidence="2 3" id="KW-0067">ATP-binding</keyword>
<accession>A0A167XKP2</accession>
<dbReference type="SUPFAM" id="SSF53067">
    <property type="entry name" value="Actin-like ATPase domain"/>
    <property type="match status" value="2"/>
</dbReference>
<dbReference type="SUPFAM" id="SSF100920">
    <property type="entry name" value="Heat shock protein 70kD (HSP70), peptide-binding domain"/>
    <property type="match status" value="1"/>
</dbReference>
<dbReference type="EMBL" id="AZHF01000014">
    <property type="protein sequence ID" value="OAA65094.1"/>
    <property type="molecule type" value="Genomic_DNA"/>
</dbReference>
<dbReference type="InterPro" id="IPR043129">
    <property type="entry name" value="ATPase_NBD"/>
</dbReference>
<dbReference type="STRING" id="1081108.A0A167XKP2"/>
<dbReference type="GO" id="GO:0005524">
    <property type="term" value="F:ATP binding"/>
    <property type="evidence" value="ECO:0007669"/>
    <property type="project" value="UniProtKB-KW"/>
</dbReference>
<evidence type="ECO:0000256" key="4">
    <source>
        <dbReference type="SAM" id="MobiDB-lite"/>
    </source>
</evidence>
<dbReference type="Pfam" id="PF00012">
    <property type="entry name" value="HSP70"/>
    <property type="match status" value="1"/>
</dbReference>
<feature type="compositionally biased region" description="Basic and acidic residues" evidence="4">
    <location>
        <begin position="509"/>
        <end position="521"/>
    </location>
</feature>
<name>A0A167XKP2_CORDF</name>
<sequence>MFNLEASTDDYSDFSASCGSKMASEALLLFLDLGTTKTCAVVLKKNGPQVLVRNYADRFFPSSISIKNGKWYVGLHSKTDIAEGYQVFHNPKRVIGRNTNDGLLEDDIKKCGLPYKIDEHGEPYADIDGQRVTPTEIVALFVCETVKMFEKMEGMAPTGCKIVVPAYFSSQQIQATIDAVKIAGLEVHGVLIEPGAVALEALWDHKENGTFLVMDCGGGTTDLAIVDSEVTGKKHNLVVRASNGDNRLGGEDFLDVMVRCFMGIIPGASYDELRFLCGSVKILRPGEPITIQWRGKPYSITYSTYTTACRELLMRIDRLLDFDGQKHKVDGYILAGGACQLHPIQSRVDKKHPNIASLPAGAPGETPALGAARSSQIGCTITQGLSRSIGIGCVPENSPETGSFMNVILQRNEPLPTSDSKAGITARFHETPFCLYEGEHLEDVKNIFMGEFTVVAPPETKFKVEVEVTSNMEVKVSATADDGTMGNLTVHRDKRPMSDTEIERLRELTMTRFRSSEDSPPKARKRRKNWNRVQRSTKKVKR</sequence>
<gene>
    <name evidence="5" type="ORF">LEL_10541</name>
</gene>
<keyword evidence="1 3" id="KW-0547">Nucleotide-binding</keyword>
<comment type="similarity">
    <text evidence="3">Belongs to the heat shock protein 70 family.</text>
</comment>
<dbReference type="InterPro" id="IPR029047">
    <property type="entry name" value="HSP70_peptide-bd_sf"/>
</dbReference>
<keyword evidence="5" id="KW-0346">Stress response</keyword>
<dbReference type="PANTHER" id="PTHR19375">
    <property type="entry name" value="HEAT SHOCK PROTEIN 70KDA"/>
    <property type="match status" value="1"/>
</dbReference>
<evidence type="ECO:0000256" key="3">
    <source>
        <dbReference type="RuleBase" id="RU003322"/>
    </source>
</evidence>
<feature type="compositionally biased region" description="Basic residues" evidence="4">
    <location>
        <begin position="522"/>
        <end position="542"/>
    </location>
</feature>
<dbReference type="OrthoDB" id="5106638at2759"/>
<evidence type="ECO:0000256" key="2">
    <source>
        <dbReference type="ARBA" id="ARBA00022840"/>
    </source>
</evidence>
<dbReference type="PRINTS" id="PR00301">
    <property type="entry name" value="HEATSHOCK70"/>
</dbReference>
<dbReference type="InterPro" id="IPR013126">
    <property type="entry name" value="Hsp_70_fam"/>
</dbReference>
<organism evidence="5 6">
    <name type="scientific">Akanthomyces lecanii RCEF 1005</name>
    <dbReference type="NCBI Taxonomy" id="1081108"/>
    <lineage>
        <taxon>Eukaryota</taxon>
        <taxon>Fungi</taxon>
        <taxon>Dikarya</taxon>
        <taxon>Ascomycota</taxon>
        <taxon>Pezizomycotina</taxon>
        <taxon>Sordariomycetes</taxon>
        <taxon>Hypocreomycetidae</taxon>
        <taxon>Hypocreales</taxon>
        <taxon>Cordycipitaceae</taxon>
        <taxon>Akanthomyces</taxon>
        <taxon>Cordyceps confragosa</taxon>
    </lineage>
</organism>